<dbReference type="CDD" id="cd23817">
    <property type="entry name" value="RWD-RWDD4"/>
    <property type="match status" value="1"/>
</dbReference>
<proteinExistence type="predicted"/>
<dbReference type="SMART" id="SM00591">
    <property type="entry name" value="RWD"/>
    <property type="match status" value="1"/>
</dbReference>
<dbReference type="Proteomes" id="UP000695022">
    <property type="component" value="Unplaced"/>
</dbReference>
<dbReference type="InterPro" id="IPR042770">
    <property type="entry name" value="RWDD4"/>
</dbReference>
<dbReference type="SUPFAM" id="SSF54495">
    <property type="entry name" value="UBC-like"/>
    <property type="match status" value="1"/>
</dbReference>
<keyword evidence="2" id="KW-1185">Reference proteome</keyword>
<name>A0ABM1DQV1_PRICU</name>
<dbReference type="InterPro" id="IPR006575">
    <property type="entry name" value="RWD_dom"/>
</dbReference>
<feature type="domain" description="RWD" evidence="1">
    <location>
        <begin position="19"/>
        <end position="122"/>
    </location>
</feature>
<dbReference type="PROSITE" id="PS50908">
    <property type="entry name" value="RWD"/>
    <property type="match status" value="1"/>
</dbReference>
<reference evidence="3" key="1">
    <citation type="submission" date="2025-08" db="UniProtKB">
        <authorList>
            <consortium name="RefSeq"/>
        </authorList>
    </citation>
    <scope>IDENTIFICATION</scope>
</reference>
<dbReference type="RefSeq" id="XP_014662322.1">
    <property type="nucleotide sequence ID" value="XM_014806836.1"/>
</dbReference>
<dbReference type="Gene3D" id="3.10.110.10">
    <property type="entry name" value="Ubiquitin Conjugating Enzyme"/>
    <property type="match status" value="1"/>
</dbReference>
<protein>
    <submittedName>
        <fullName evidence="3">RWD domain-containing protein 4-like isoform X1</fullName>
    </submittedName>
</protein>
<evidence type="ECO:0000313" key="2">
    <source>
        <dbReference type="Proteomes" id="UP000695022"/>
    </source>
</evidence>
<evidence type="ECO:0000313" key="3">
    <source>
        <dbReference type="RefSeq" id="XP_014662322.1"/>
    </source>
</evidence>
<dbReference type="InterPro" id="IPR016135">
    <property type="entry name" value="UBQ-conjugating_enzyme/RWD"/>
</dbReference>
<dbReference type="GeneID" id="106805300"/>
<dbReference type="Pfam" id="PF05773">
    <property type="entry name" value="RWD"/>
    <property type="match status" value="1"/>
</dbReference>
<evidence type="ECO:0000259" key="1">
    <source>
        <dbReference type="PROSITE" id="PS50908"/>
    </source>
</evidence>
<sequence>MVKTEKANSISILPVHRHEELEVLDSIYEGDDNFKKVNEKTFQYKYIHPEKESRSFLVEIIWGETYPEEKPKVSMGAFFNKHISDQVKTTVVTKVEEYAEEWIGSAMTYTLLEFVKENSEELMADQPDELVPLMAEVTIKGDNDILEKKIKEKKEQLSKSAKRKLADRTDHKGEVARGMDWVDIVKHLSQIGGSNHANS</sequence>
<gene>
    <name evidence="3" type="primary">LOC106805300</name>
</gene>
<dbReference type="PANTHER" id="PTHR21275:SF1">
    <property type="entry name" value="RWD DOMAIN-CONTAINING PROTEIN 4"/>
    <property type="match status" value="1"/>
</dbReference>
<organism evidence="2 3">
    <name type="scientific">Priapulus caudatus</name>
    <name type="common">Priapulid worm</name>
    <dbReference type="NCBI Taxonomy" id="37621"/>
    <lineage>
        <taxon>Eukaryota</taxon>
        <taxon>Metazoa</taxon>
        <taxon>Ecdysozoa</taxon>
        <taxon>Scalidophora</taxon>
        <taxon>Priapulida</taxon>
        <taxon>Priapulimorpha</taxon>
        <taxon>Priapulimorphida</taxon>
        <taxon>Priapulidae</taxon>
        <taxon>Priapulus</taxon>
    </lineage>
</organism>
<dbReference type="PANTHER" id="PTHR21275">
    <property type="entry name" value="RWD DOMAIN-CONTAINING PROTEIN 4"/>
    <property type="match status" value="1"/>
</dbReference>
<accession>A0ABM1DQV1</accession>